<organism evidence="1 2">
    <name type="scientific">Nepenthes gracilis</name>
    <name type="common">Slender pitcher plant</name>
    <dbReference type="NCBI Taxonomy" id="150966"/>
    <lineage>
        <taxon>Eukaryota</taxon>
        <taxon>Viridiplantae</taxon>
        <taxon>Streptophyta</taxon>
        <taxon>Embryophyta</taxon>
        <taxon>Tracheophyta</taxon>
        <taxon>Spermatophyta</taxon>
        <taxon>Magnoliopsida</taxon>
        <taxon>eudicotyledons</taxon>
        <taxon>Gunneridae</taxon>
        <taxon>Pentapetalae</taxon>
        <taxon>Caryophyllales</taxon>
        <taxon>Nepenthaceae</taxon>
        <taxon>Nepenthes</taxon>
    </lineage>
</organism>
<comment type="caution">
    <text evidence="1">The sequence shown here is derived from an EMBL/GenBank/DDBJ whole genome shotgun (WGS) entry which is preliminary data.</text>
</comment>
<dbReference type="EMBL" id="BSYO01000027">
    <property type="protein sequence ID" value="GMH24039.1"/>
    <property type="molecule type" value="Genomic_DNA"/>
</dbReference>
<proteinExistence type="predicted"/>
<reference evidence="1" key="1">
    <citation type="submission" date="2023-05" db="EMBL/GenBank/DDBJ databases">
        <title>Nepenthes gracilis genome sequencing.</title>
        <authorList>
            <person name="Fukushima K."/>
        </authorList>
    </citation>
    <scope>NUCLEOTIDE SEQUENCE</scope>
    <source>
        <strain evidence="1">SING2019-196</strain>
    </source>
</reference>
<dbReference type="AlphaFoldDB" id="A0AAD3T7C1"/>
<name>A0AAD3T7C1_NEPGR</name>
<dbReference type="Proteomes" id="UP001279734">
    <property type="component" value="Unassembled WGS sequence"/>
</dbReference>
<protein>
    <submittedName>
        <fullName evidence="1">Uncharacterized protein</fullName>
    </submittedName>
</protein>
<accession>A0AAD3T7C1</accession>
<evidence type="ECO:0000313" key="2">
    <source>
        <dbReference type="Proteomes" id="UP001279734"/>
    </source>
</evidence>
<evidence type="ECO:0000313" key="1">
    <source>
        <dbReference type="EMBL" id="GMH24039.1"/>
    </source>
</evidence>
<gene>
    <name evidence="1" type="ORF">Nepgr_025882</name>
</gene>
<keyword evidence="2" id="KW-1185">Reference proteome</keyword>
<sequence>MATLENDLSLHIRSHEVADMMLSLLWEDINISGHIMRLVDPGFPVDLINLSNWLAQRHDSLVGEPRDRQGPPPPP</sequence>